<evidence type="ECO:0000256" key="2">
    <source>
        <dbReference type="ARBA" id="ARBA00022676"/>
    </source>
</evidence>
<evidence type="ECO:0000256" key="7">
    <source>
        <dbReference type="PIRSR" id="PIRSR605150-2"/>
    </source>
</evidence>
<dbReference type="Proteomes" id="UP000594638">
    <property type="component" value="Unassembled WGS sequence"/>
</dbReference>
<keyword evidence="4" id="KW-0812">Transmembrane</keyword>
<feature type="binding site" evidence="7">
    <location>
        <position position="24"/>
    </location>
    <ligand>
        <name>UDP-alpha-D-glucose</name>
        <dbReference type="ChEBI" id="CHEBI:58885"/>
    </ligand>
</feature>
<feature type="non-terminal residue" evidence="8">
    <location>
        <position position="1"/>
    </location>
</feature>
<keyword evidence="9" id="KW-1185">Reference proteome</keyword>
<evidence type="ECO:0000256" key="6">
    <source>
        <dbReference type="ARBA" id="ARBA00023136"/>
    </source>
</evidence>
<keyword evidence="6" id="KW-0472">Membrane</keyword>
<keyword evidence="5" id="KW-1133">Transmembrane helix</keyword>
<comment type="caution">
    <text evidence="8">The sequence shown here is derived from an EMBL/GenBank/DDBJ whole genome shotgun (WGS) entry which is preliminary data.</text>
</comment>
<sequence>FTQQRTATCNSKYTSFDPCYLLSDGNDFVLTFEALVEAATFAKLWVPLCKKHKIEADGFIFKPPKNRYPHFNHKGEGDVVGFQATGNEDSAKFALESFCPICLLKTKEKWSNYGYDPVEGVTRLK</sequence>
<evidence type="ECO:0000256" key="5">
    <source>
        <dbReference type="ARBA" id="ARBA00022989"/>
    </source>
</evidence>
<reference evidence="8 9" key="1">
    <citation type="submission" date="2019-12" db="EMBL/GenBank/DDBJ databases">
        <authorList>
            <person name="Alioto T."/>
            <person name="Alioto T."/>
            <person name="Gomez Garrido J."/>
        </authorList>
    </citation>
    <scope>NUCLEOTIDE SEQUENCE [LARGE SCALE GENOMIC DNA]</scope>
</reference>
<organism evidence="8 9">
    <name type="scientific">Olea europaea subsp. europaea</name>
    <dbReference type="NCBI Taxonomy" id="158383"/>
    <lineage>
        <taxon>Eukaryota</taxon>
        <taxon>Viridiplantae</taxon>
        <taxon>Streptophyta</taxon>
        <taxon>Embryophyta</taxon>
        <taxon>Tracheophyta</taxon>
        <taxon>Spermatophyta</taxon>
        <taxon>Magnoliopsida</taxon>
        <taxon>eudicotyledons</taxon>
        <taxon>Gunneridae</taxon>
        <taxon>Pentapetalae</taxon>
        <taxon>asterids</taxon>
        <taxon>lamiids</taxon>
        <taxon>Lamiales</taxon>
        <taxon>Oleaceae</taxon>
        <taxon>Oleeae</taxon>
        <taxon>Olea</taxon>
    </lineage>
</organism>
<dbReference type="InterPro" id="IPR005150">
    <property type="entry name" value="Cellulose_synth"/>
</dbReference>
<dbReference type="AlphaFoldDB" id="A0A8S0SDX9"/>
<proteinExistence type="predicted"/>
<dbReference type="EMBL" id="CACTIH010004185">
    <property type="protein sequence ID" value="CAA2990003.1"/>
    <property type="molecule type" value="Genomic_DNA"/>
</dbReference>
<keyword evidence="2" id="KW-0328">Glycosyltransferase</keyword>
<dbReference type="GO" id="GO:0030244">
    <property type="term" value="P:cellulose biosynthetic process"/>
    <property type="evidence" value="ECO:0007669"/>
    <property type="project" value="InterPro"/>
</dbReference>
<evidence type="ECO:0000256" key="4">
    <source>
        <dbReference type="ARBA" id="ARBA00022692"/>
    </source>
</evidence>
<dbReference type="Gramene" id="OE9A022556T1">
    <property type="protein sequence ID" value="OE9A022556C1"/>
    <property type="gene ID" value="OE9A022556"/>
</dbReference>
<protein>
    <submittedName>
        <fullName evidence="8">Cellulose synthase D5</fullName>
    </submittedName>
</protein>
<dbReference type="GO" id="GO:0016760">
    <property type="term" value="F:cellulose synthase (UDP-forming) activity"/>
    <property type="evidence" value="ECO:0007669"/>
    <property type="project" value="InterPro"/>
</dbReference>
<accession>A0A8S0SDX9</accession>
<evidence type="ECO:0000256" key="1">
    <source>
        <dbReference type="ARBA" id="ARBA00004308"/>
    </source>
</evidence>
<dbReference type="GO" id="GO:0012505">
    <property type="term" value="C:endomembrane system"/>
    <property type="evidence" value="ECO:0007669"/>
    <property type="project" value="UniProtKB-SubCell"/>
</dbReference>
<evidence type="ECO:0000313" key="8">
    <source>
        <dbReference type="EMBL" id="CAA2990003.1"/>
    </source>
</evidence>
<gene>
    <name evidence="8" type="ORF">OLEA9_A022556</name>
</gene>
<keyword evidence="3" id="KW-0808">Transferase</keyword>
<comment type="subcellular location">
    <subcellularLocation>
        <location evidence="1">Endomembrane system</location>
    </subcellularLocation>
</comment>
<dbReference type="Pfam" id="PF03552">
    <property type="entry name" value="Cellulose_synt"/>
    <property type="match status" value="1"/>
</dbReference>
<dbReference type="GO" id="GO:0016020">
    <property type="term" value="C:membrane"/>
    <property type="evidence" value="ECO:0007669"/>
    <property type="project" value="InterPro"/>
</dbReference>
<evidence type="ECO:0000256" key="3">
    <source>
        <dbReference type="ARBA" id="ARBA00022679"/>
    </source>
</evidence>
<evidence type="ECO:0000313" key="9">
    <source>
        <dbReference type="Proteomes" id="UP000594638"/>
    </source>
</evidence>
<name>A0A8S0SDX9_OLEEU</name>